<reference evidence="8 9" key="1">
    <citation type="journal article" date="2014" name="BMC Genomics">
        <title>Comparison of environmental and isolate Sulfobacillus genomes reveals diverse carbon, sulfur, nitrogen, and hydrogen metabolisms.</title>
        <authorList>
            <person name="Justice N.B."/>
            <person name="Norman A."/>
            <person name="Brown C.T."/>
            <person name="Singh A."/>
            <person name="Thomas B.C."/>
            <person name="Banfield J.F."/>
        </authorList>
    </citation>
    <scope>NUCLEOTIDE SEQUENCE [LARGE SCALE GENOMIC DNA]</scope>
    <source>
        <strain evidence="8">AMDSBA4</strain>
    </source>
</reference>
<dbReference type="Gene3D" id="1.20.1720.10">
    <property type="entry name" value="Multidrug resistance protein D"/>
    <property type="match status" value="1"/>
</dbReference>
<gene>
    <name evidence="8" type="ORF">C7B46_15190</name>
</gene>
<dbReference type="Proteomes" id="UP000242972">
    <property type="component" value="Unassembled WGS sequence"/>
</dbReference>
<feature type="transmembrane region" description="Helical" evidence="6">
    <location>
        <begin position="139"/>
        <end position="162"/>
    </location>
</feature>
<name>A0A2T2XCT5_9FIRM</name>
<feature type="transmembrane region" description="Helical" evidence="6">
    <location>
        <begin position="455"/>
        <end position="472"/>
    </location>
</feature>
<feature type="transmembrane region" description="Helical" evidence="6">
    <location>
        <begin position="390"/>
        <end position="410"/>
    </location>
</feature>
<dbReference type="CDD" id="cd17321">
    <property type="entry name" value="MFS_MMR_MDR_like"/>
    <property type="match status" value="1"/>
</dbReference>
<accession>A0A2T2XCT5</accession>
<evidence type="ECO:0000259" key="7">
    <source>
        <dbReference type="PROSITE" id="PS50850"/>
    </source>
</evidence>
<organism evidence="8 9">
    <name type="scientific">Sulfobacillus benefaciens</name>
    <dbReference type="NCBI Taxonomy" id="453960"/>
    <lineage>
        <taxon>Bacteria</taxon>
        <taxon>Bacillati</taxon>
        <taxon>Bacillota</taxon>
        <taxon>Clostridia</taxon>
        <taxon>Eubacteriales</taxon>
        <taxon>Clostridiales Family XVII. Incertae Sedis</taxon>
        <taxon>Sulfobacillus</taxon>
    </lineage>
</organism>
<dbReference type="EMBL" id="PXYW01000047">
    <property type="protein sequence ID" value="PSR32256.1"/>
    <property type="molecule type" value="Genomic_DNA"/>
</dbReference>
<feature type="transmembrane region" description="Helical" evidence="6">
    <location>
        <begin position="174"/>
        <end position="200"/>
    </location>
</feature>
<keyword evidence="2" id="KW-0813">Transport</keyword>
<feature type="domain" description="Major facilitator superfamily (MFS) profile" evidence="7">
    <location>
        <begin position="50"/>
        <end position="476"/>
    </location>
</feature>
<sequence>MPQRSLANMASLVWWVPATQLACLPMETNCLSMALKVLSQLMDKRHTLNILLALTSGMVLIPINSTMIAVGLLPIAHGVGVPLNAVVWVVTVYLVVMAALQPIAGKLGDLLGHRLLYLSGLSIFFVSSALAAVTPHLWAIIAFRSGQAIGGAFLTPNAMAIIRRSFEQNILRRVLSWVSLIQGLGAACGPLIGALLIHIAGWPAMFWINIPVLCFSFGYSWRWLPSHVPSSRPQLDYVGAISLAALLVLLSLSIPRIGSASLVEYSFPAAGVCAIAFIIWERHTKEPLINFSFFANRAFTTANLAVLFNNFLMYSTLLYMPIYLKTHRHTAFTSGVMLFIFSLSMSLTSWFGGAMTRSIGSRRIIALSFAINIVVVVWYVGLIHYSSFSFIVPGLLVAGVGSGLGTVAIQSTMLESVSRSQAGMASGIYSTFRYMGSITASSLLSIMVFSADWHWIILLIVTISGLVLVRGIPGSPIVEPPDFKSAL</sequence>
<proteinExistence type="predicted"/>
<feature type="transmembrane region" description="Helical" evidence="6">
    <location>
        <begin position="364"/>
        <end position="384"/>
    </location>
</feature>
<feature type="transmembrane region" description="Helical" evidence="6">
    <location>
        <begin position="50"/>
        <end position="73"/>
    </location>
</feature>
<dbReference type="PANTHER" id="PTHR42718:SF9">
    <property type="entry name" value="MAJOR FACILITATOR SUPERFAMILY MULTIDRUG TRANSPORTER MFSC"/>
    <property type="match status" value="1"/>
</dbReference>
<evidence type="ECO:0000256" key="3">
    <source>
        <dbReference type="ARBA" id="ARBA00022692"/>
    </source>
</evidence>
<feature type="transmembrane region" description="Helical" evidence="6">
    <location>
        <begin position="301"/>
        <end position="324"/>
    </location>
</feature>
<dbReference type="PANTHER" id="PTHR42718">
    <property type="entry name" value="MAJOR FACILITATOR SUPERFAMILY MULTIDRUG TRANSPORTER MFSC"/>
    <property type="match status" value="1"/>
</dbReference>
<feature type="transmembrane region" description="Helical" evidence="6">
    <location>
        <begin position="236"/>
        <end position="254"/>
    </location>
</feature>
<keyword evidence="4 6" id="KW-1133">Transmembrane helix</keyword>
<evidence type="ECO:0000256" key="1">
    <source>
        <dbReference type="ARBA" id="ARBA00004651"/>
    </source>
</evidence>
<dbReference type="PROSITE" id="PS50850">
    <property type="entry name" value="MFS"/>
    <property type="match status" value="1"/>
</dbReference>
<keyword evidence="5 6" id="KW-0472">Membrane</keyword>
<dbReference type="InterPro" id="IPR036259">
    <property type="entry name" value="MFS_trans_sf"/>
</dbReference>
<evidence type="ECO:0000313" key="8">
    <source>
        <dbReference type="EMBL" id="PSR32256.1"/>
    </source>
</evidence>
<dbReference type="SUPFAM" id="SSF103473">
    <property type="entry name" value="MFS general substrate transporter"/>
    <property type="match status" value="1"/>
</dbReference>
<evidence type="ECO:0000256" key="5">
    <source>
        <dbReference type="ARBA" id="ARBA00023136"/>
    </source>
</evidence>
<comment type="caution">
    <text evidence="8">The sequence shown here is derived from an EMBL/GenBank/DDBJ whole genome shotgun (WGS) entry which is preliminary data.</text>
</comment>
<dbReference type="Gene3D" id="1.20.1250.20">
    <property type="entry name" value="MFS general substrate transporter like domains"/>
    <property type="match status" value="1"/>
</dbReference>
<evidence type="ECO:0000256" key="2">
    <source>
        <dbReference type="ARBA" id="ARBA00022448"/>
    </source>
</evidence>
<feature type="transmembrane region" description="Helical" evidence="6">
    <location>
        <begin position="115"/>
        <end position="133"/>
    </location>
</feature>
<feature type="transmembrane region" description="Helical" evidence="6">
    <location>
        <begin position="85"/>
        <end position="103"/>
    </location>
</feature>
<dbReference type="GO" id="GO:0022857">
    <property type="term" value="F:transmembrane transporter activity"/>
    <property type="evidence" value="ECO:0007669"/>
    <property type="project" value="InterPro"/>
</dbReference>
<protein>
    <submittedName>
        <fullName evidence="8">MFS transporter</fullName>
    </submittedName>
</protein>
<dbReference type="AlphaFoldDB" id="A0A2T2XCT5"/>
<dbReference type="InterPro" id="IPR011701">
    <property type="entry name" value="MFS"/>
</dbReference>
<dbReference type="GO" id="GO:0005886">
    <property type="term" value="C:plasma membrane"/>
    <property type="evidence" value="ECO:0007669"/>
    <property type="project" value="UniProtKB-SubCell"/>
</dbReference>
<feature type="transmembrane region" description="Helical" evidence="6">
    <location>
        <begin position="431"/>
        <end position="449"/>
    </location>
</feature>
<feature type="transmembrane region" description="Helical" evidence="6">
    <location>
        <begin position="260"/>
        <end position="280"/>
    </location>
</feature>
<evidence type="ECO:0000256" key="4">
    <source>
        <dbReference type="ARBA" id="ARBA00022989"/>
    </source>
</evidence>
<feature type="transmembrane region" description="Helical" evidence="6">
    <location>
        <begin position="330"/>
        <end position="352"/>
    </location>
</feature>
<dbReference type="InterPro" id="IPR020846">
    <property type="entry name" value="MFS_dom"/>
</dbReference>
<comment type="subcellular location">
    <subcellularLocation>
        <location evidence="1">Cell membrane</location>
        <topology evidence="1">Multi-pass membrane protein</topology>
    </subcellularLocation>
</comment>
<feature type="transmembrane region" description="Helical" evidence="6">
    <location>
        <begin position="206"/>
        <end position="224"/>
    </location>
</feature>
<keyword evidence="3 6" id="KW-0812">Transmembrane</keyword>
<evidence type="ECO:0000313" key="9">
    <source>
        <dbReference type="Proteomes" id="UP000242972"/>
    </source>
</evidence>
<dbReference type="Pfam" id="PF07690">
    <property type="entry name" value="MFS_1"/>
    <property type="match status" value="1"/>
</dbReference>
<evidence type="ECO:0000256" key="6">
    <source>
        <dbReference type="SAM" id="Phobius"/>
    </source>
</evidence>